<comment type="caution">
    <text evidence="1">The sequence shown here is derived from an EMBL/GenBank/DDBJ whole genome shotgun (WGS) entry which is preliminary data.</text>
</comment>
<accession>A0AAD9GZV3</accession>
<sequence length="72" mass="8264">MTNRWTPLQDKLLLDKGLQDKVLLDKVLQDKVLLDKVLQDKVLLDTGLVDKQCNLKDNNMEVQDKPHSPSSH</sequence>
<evidence type="ECO:0000313" key="2">
    <source>
        <dbReference type="Proteomes" id="UP001259832"/>
    </source>
</evidence>
<dbReference type="Proteomes" id="UP001259832">
    <property type="component" value="Unassembled WGS sequence"/>
</dbReference>
<gene>
    <name evidence="1" type="ORF">P3T76_001318</name>
</gene>
<protein>
    <submittedName>
        <fullName evidence="1">Uncharacterized protein</fullName>
    </submittedName>
</protein>
<proteinExistence type="predicted"/>
<organism evidence="1 2">
    <name type="scientific">Phytophthora citrophthora</name>
    <dbReference type="NCBI Taxonomy" id="4793"/>
    <lineage>
        <taxon>Eukaryota</taxon>
        <taxon>Sar</taxon>
        <taxon>Stramenopiles</taxon>
        <taxon>Oomycota</taxon>
        <taxon>Peronosporomycetes</taxon>
        <taxon>Peronosporales</taxon>
        <taxon>Peronosporaceae</taxon>
        <taxon>Phytophthora</taxon>
    </lineage>
</organism>
<dbReference type="EMBL" id="JASMQC010000002">
    <property type="protein sequence ID" value="KAK1947308.1"/>
    <property type="molecule type" value="Genomic_DNA"/>
</dbReference>
<name>A0AAD9GZV3_9STRA</name>
<reference evidence="1" key="1">
    <citation type="submission" date="2023-08" db="EMBL/GenBank/DDBJ databases">
        <title>Reference Genome Resource for the Citrus Pathogen Phytophthora citrophthora.</title>
        <authorList>
            <person name="Moller H."/>
            <person name="Coetzee B."/>
            <person name="Rose L.J."/>
            <person name="Van Niekerk J.M."/>
        </authorList>
    </citation>
    <scope>NUCLEOTIDE SEQUENCE</scope>
    <source>
        <strain evidence="1">STE-U-9442</strain>
    </source>
</reference>
<evidence type="ECO:0000313" key="1">
    <source>
        <dbReference type="EMBL" id="KAK1947308.1"/>
    </source>
</evidence>
<dbReference type="AlphaFoldDB" id="A0AAD9GZV3"/>
<keyword evidence="2" id="KW-1185">Reference proteome</keyword>